<dbReference type="InterPro" id="IPR006675">
    <property type="entry name" value="HDIG_dom"/>
</dbReference>
<sequence>MQGTDNTTIKKMIDEQLSEKRRIHTYAVAEEAKALANRYGADPEKAETAALFHDFFRGISEQELNDYVLQLGFKTELLNNNNLAHGKIAAYMMKEKYHITDEDVINAVSYHTTGRPHMSNLEKIIFLADAIEPNRKYPGVEELRKLAYQDLDRACMLSLERSIDYVRSRGCYLDEDTVLAKDYLIEEIKRKEYENE</sequence>
<keyword evidence="4 8" id="KW-0378">Hydrolase</keyword>
<dbReference type="SUPFAM" id="SSF109604">
    <property type="entry name" value="HD-domain/PDEase-like"/>
    <property type="match status" value="1"/>
</dbReference>
<reference evidence="8" key="1">
    <citation type="submission" date="2021-04" db="EMBL/GenBank/DDBJ databases">
        <title>Sinoanaerobacter chloroacetimidivorans sp. nov., an obligate anaerobic bacterium isolated from anaerobic sludge.</title>
        <authorList>
            <person name="Bao Y."/>
        </authorList>
    </citation>
    <scope>NUCLEOTIDE SEQUENCE</scope>
    <source>
        <strain evidence="8">BAD-6</strain>
    </source>
</reference>
<dbReference type="GO" id="GO:0008803">
    <property type="term" value="F:bis(5'-nucleosyl)-tetraphosphatase (symmetrical) activity"/>
    <property type="evidence" value="ECO:0007669"/>
    <property type="project" value="UniProtKB-EC"/>
</dbReference>
<evidence type="ECO:0000256" key="1">
    <source>
        <dbReference type="ARBA" id="ARBA00012506"/>
    </source>
</evidence>
<dbReference type="Gene3D" id="1.10.3210.10">
    <property type="entry name" value="Hypothetical protein af1432"/>
    <property type="match status" value="1"/>
</dbReference>
<protein>
    <recommendedName>
        <fullName evidence="1">bis(5'-nucleosyl)-tetraphosphatase (symmetrical)</fullName>
        <ecNumber evidence="1">3.6.1.41</ecNumber>
    </recommendedName>
</protein>
<dbReference type="Pfam" id="PF01966">
    <property type="entry name" value="HD"/>
    <property type="match status" value="1"/>
</dbReference>
<keyword evidence="2" id="KW-0479">Metal-binding</keyword>
<keyword evidence="9" id="KW-1185">Reference proteome</keyword>
<dbReference type="EC" id="3.6.1.41" evidence="1"/>
<evidence type="ECO:0000256" key="5">
    <source>
        <dbReference type="ARBA" id="ARBA00023004"/>
    </source>
</evidence>
<evidence type="ECO:0000313" key="8">
    <source>
        <dbReference type="EMBL" id="MBR0596652.1"/>
    </source>
</evidence>
<proteinExistence type="predicted"/>
<keyword evidence="5" id="KW-0408">Iron</keyword>
<dbReference type="SMART" id="SM00471">
    <property type="entry name" value="HDc"/>
    <property type="match status" value="1"/>
</dbReference>
<dbReference type="PROSITE" id="PS51831">
    <property type="entry name" value="HD"/>
    <property type="match status" value="1"/>
</dbReference>
<dbReference type="InterPro" id="IPR006674">
    <property type="entry name" value="HD_domain"/>
</dbReference>
<accession>A0A8J7VX50</accession>
<dbReference type="InterPro" id="IPR005249">
    <property type="entry name" value="YqeK"/>
</dbReference>
<evidence type="ECO:0000256" key="2">
    <source>
        <dbReference type="ARBA" id="ARBA00022723"/>
    </source>
</evidence>
<evidence type="ECO:0000256" key="6">
    <source>
        <dbReference type="ARBA" id="ARBA00049417"/>
    </source>
</evidence>
<name>A0A8J7VX50_9FIRM</name>
<dbReference type="NCBIfam" id="TIGR00488">
    <property type="entry name" value="bis(5'-nucleosyl)-tetraphosphatase (symmetrical) YqeK"/>
    <property type="match status" value="1"/>
</dbReference>
<keyword evidence="3" id="KW-0547">Nucleotide-binding</keyword>
<dbReference type="InterPro" id="IPR051094">
    <property type="entry name" value="Diverse_Catalytic_Enzymes"/>
</dbReference>
<dbReference type="CDD" id="cd00077">
    <property type="entry name" value="HDc"/>
    <property type="match status" value="1"/>
</dbReference>
<dbReference type="GO" id="GO:0000166">
    <property type="term" value="F:nucleotide binding"/>
    <property type="evidence" value="ECO:0007669"/>
    <property type="project" value="UniProtKB-KW"/>
</dbReference>
<dbReference type="NCBIfam" id="TIGR00277">
    <property type="entry name" value="HDIG"/>
    <property type="match status" value="1"/>
</dbReference>
<dbReference type="Proteomes" id="UP000675664">
    <property type="component" value="Unassembled WGS sequence"/>
</dbReference>
<dbReference type="AlphaFoldDB" id="A0A8J7VX50"/>
<dbReference type="GO" id="GO:0046872">
    <property type="term" value="F:metal ion binding"/>
    <property type="evidence" value="ECO:0007669"/>
    <property type="project" value="UniProtKB-KW"/>
</dbReference>
<comment type="catalytic activity">
    <reaction evidence="6">
        <text>P(1),P(4)-bis(5'-adenosyl) tetraphosphate + H2O = 2 ADP + 2 H(+)</text>
        <dbReference type="Rhea" id="RHEA:24252"/>
        <dbReference type="ChEBI" id="CHEBI:15377"/>
        <dbReference type="ChEBI" id="CHEBI:15378"/>
        <dbReference type="ChEBI" id="CHEBI:58141"/>
        <dbReference type="ChEBI" id="CHEBI:456216"/>
        <dbReference type="EC" id="3.6.1.41"/>
    </reaction>
</comment>
<gene>
    <name evidence="8" type="primary">yqeK</name>
    <name evidence="8" type="ORF">KCX82_02065</name>
</gene>
<reference evidence="8" key="2">
    <citation type="submission" date="2021-04" db="EMBL/GenBank/DDBJ databases">
        <authorList>
            <person name="Liu J."/>
        </authorList>
    </citation>
    <scope>NUCLEOTIDE SEQUENCE</scope>
    <source>
        <strain evidence="8">BAD-6</strain>
    </source>
</reference>
<organism evidence="8 9">
    <name type="scientific">Sinanaerobacter chloroacetimidivorans</name>
    <dbReference type="NCBI Taxonomy" id="2818044"/>
    <lineage>
        <taxon>Bacteria</taxon>
        <taxon>Bacillati</taxon>
        <taxon>Bacillota</taxon>
        <taxon>Clostridia</taxon>
        <taxon>Peptostreptococcales</taxon>
        <taxon>Anaerovoracaceae</taxon>
        <taxon>Sinanaerobacter</taxon>
    </lineage>
</organism>
<dbReference type="PANTHER" id="PTHR35795">
    <property type="entry name" value="SLR1885 PROTEIN"/>
    <property type="match status" value="1"/>
</dbReference>
<comment type="caution">
    <text evidence="8">The sequence shown here is derived from an EMBL/GenBank/DDBJ whole genome shotgun (WGS) entry which is preliminary data.</text>
</comment>
<evidence type="ECO:0000256" key="4">
    <source>
        <dbReference type="ARBA" id="ARBA00022801"/>
    </source>
</evidence>
<evidence type="ECO:0000259" key="7">
    <source>
        <dbReference type="PROSITE" id="PS51831"/>
    </source>
</evidence>
<dbReference type="InterPro" id="IPR003607">
    <property type="entry name" value="HD/PDEase_dom"/>
</dbReference>
<feature type="domain" description="HD" evidence="7">
    <location>
        <begin position="21"/>
        <end position="134"/>
    </location>
</feature>
<evidence type="ECO:0000313" key="9">
    <source>
        <dbReference type="Proteomes" id="UP000675664"/>
    </source>
</evidence>
<dbReference type="EMBL" id="JAGSND010000001">
    <property type="protein sequence ID" value="MBR0596652.1"/>
    <property type="molecule type" value="Genomic_DNA"/>
</dbReference>
<dbReference type="PANTHER" id="PTHR35795:SF1">
    <property type="entry name" value="BIS(5'-NUCLEOSYL)-TETRAPHOSPHATASE, SYMMETRICAL"/>
    <property type="match status" value="1"/>
</dbReference>
<evidence type="ECO:0000256" key="3">
    <source>
        <dbReference type="ARBA" id="ARBA00022741"/>
    </source>
</evidence>